<name>A0A7G9G7U8_9FIRM</name>
<accession>A0A7G9G7U8</accession>
<keyword evidence="3" id="KW-1185">Reference proteome</keyword>
<dbReference type="PANTHER" id="PTHR43404:SF2">
    <property type="entry name" value="LIPOPOLYSACCHARIDE CHOLINEPHOSPHOTRANSFERASE LICD"/>
    <property type="match status" value="1"/>
</dbReference>
<proteinExistence type="predicted"/>
<dbReference type="RefSeq" id="WP_249304652.1">
    <property type="nucleotide sequence ID" value="NZ_CP060634.1"/>
</dbReference>
<dbReference type="InterPro" id="IPR052942">
    <property type="entry name" value="LPS_cholinephosphotransferase"/>
</dbReference>
<dbReference type="InterPro" id="IPR007074">
    <property type="entry name" value="LicD/FKTN/FKRP_NTP_transf"/>
</dbReference>
<reference evidence="2 3" key="1">
    <citation type="submission" date="2020-08" db="EMBL/GenBank/DDBJ databases">
        <authorList>
            <person name="Liu C."/>
            <person name="Sun Q."/>
        </authorList>
    </citation>
    <scope>NUCLEOTIDE SEQUENCE [LARGE SCALE GENOMIC DNA]</scope>
    <source>
        <strain evidence="2 3">NSJ-38</strain>
    </source>
</reference>
<dbReference type="Proteomes" id="UP000515823">
    <property type="component" value="Chromosome"/>
</dbReference>
<protein>
    <submittedName>
        <fullName evidence="2">LicD family protein</fullName>
    </submittedName>
</protein>
<dbReference type="EMBL" id="CP060634">
    <property type="protein sequence ID" value="QNM06880.1"/>
    <property type="molecule type" value="Genomic_DNA"/>
</dbReference>
<evidence type="ECO:0000313" key="2">
    <source>
        <dbReference type="EMBL" id="QNM06880.1"/>
    </source>
</evidence>
<dbReference type="KEGG" id="qdo:H9Q78_07170"/>
<sequence length="285" mass="33881">MFKEYDDSTLKTLQRIELGILKDFLYLCGKYELTYFSFAGTAIGALRHQGFIPWDDDIDVCLPRKDYEKFIQAAKEEFGEKYTVMNAEYDENYPLTTTRWMLKGTKFREEALRDIDCELGIFLDIYPFDNVSDDDKEYRKQARDAWFWSKILILRCMPEPVILGSGFKVAAERAVCKAAHLFLKVFGYSKKKIYQKCKAAMTRYQDRETGRLSYLCDTDRFWNTIEKKDLYPLRQEPFEDIKLNFPNHIEKMLSQMHPDFMTLPPAEKRKNHYPYQLDFGEYGRE</sequence>
<evidence type="ECO:0000313" key="3">
    <source>
        <dbReference type="Proteomes" id="UP000515823"/>
    </source>
</evidence>
<organism evidence="2 3">
    <name type="scientific">Qiania dongpingensis</name>
    <dbReference type="NCBI Taxonomy" id="2763669"/>
    <lineage>
        <taxon>Bacteria</taxon>
        <taxon>Bacillati</taxon>
        <taxon>Bacillota</taxon>
        <taxon>Clostridia</taxon>
        <taxon>Lachnospirales</taxon>
        <taxon>Lachnospiraceae</taxon>
        <taxon>Qiania</taxon>
    </lineage>
</organism>
<evidence type="ECO:0000259" key="1">
    <source>
        <dbReference type="Pfam" id="PF04991"/>
    </source>
</evidence>
<gene>
    <name evidence="2" type="ORF">H9Q78_07170</name>
</gene>
<dbReference type="PANTHER" id="PTHR43404">
    <property type="entry name" value="LIPOPOLYSACCHARIDE CHOLINEPHOSPHOTRANSFERASE LICD"/>
    <property type="match status" value="1"/>
</dbReference>
<dbReference type="GO" id="GO:0009100">
    <property type="term" value="P:glycoprotein metabolic process"/>
    <property type="evidence" value="ECO:0007669"/>
    <property type="project" value="UniProtKB-ARBA"/>
</dbReference>
<dbReference type="Pfam" id="PF04991">
    <property type="entry name" value="LicD"/>
    <property type="match status" value="1"/>
</dbReference>
<feature type="domain" description="LicD/FKTN/FKRP nucleotidyltransferase" evidence="1">
    <location>
        <begin position="28"/>
        <end position="256"/>
    </location>
</feature>
<dbReference type="AlphaFoldDB" id="A0A7G9G7U8"/>